<dbReference type="InterPro" id="IPR007301">
    <property type="entry name" value="DoxD"/>
</dbReference>
<organism evidence="3 4">
    <name type="scientific">Candidatus Marsarchaeota G2 archaeon OSP_D</name>
    <dbReference type="NCBI Taxonomy" id="1978157"/>
    <lineage>
        <taxon>Archaea</taxon>
        <taxon>Candidatus Marsarchaeota</taxon>
        <taxon>Candidatus Marsarchaeota group 2</taxon>
    </lineage>
</organism>
<evidence type="ECO:0000313" key="3">
    <source>
        <dbReference type="EMBL" id="PSN88621.1"/>
    </source>
</evidence>
<feature type="domain" description="TQO small subunit DoxD" evidence="2">
    <location>
        <begin position="19"/>
        <end position="168"/>
    </location>
</feature>
<reference evidence="3 4" key="1">
    <citation type="submission" date="2017-04" db="EMBL/GenBank/DDBJ databases">
        <title>Novel microbial lineages endemic to geothermal iron-oxide mats fill important gaps in the evolutionary history of Archaea.</title>
        <authorList>
            <person name="Jay Z.J."/>
            <person name="Beam J.P."/>
            <person name="Dlakic M."/>
            <person name="Rusch D.B."/>
            <person name="Kozubal M.A."/>
            <person name="Inskeep W.P."/>
        </authorList>
    </citation>
    <scope>NUCLEOTIDE SEQUENCE [LARGE SCALE GENOMIC DNA]</scope>
    <source>
        <strain evidence="3">OSP_D</strain>
    </source>
</reference>
<feature type="transmembrane region" description="Helical" evidence="1">
    <location>
        <begin position="12"/>
        <end position="32"/>
    </location>
</feature>
<dbReference type="PANTHER" id="PTHR39157">
    <property type="entry name" value="INTEGRAL MEMBRANE PROTEIN-RELATED"/>
    <property type="match status" value="1"/>
</dbReference>
<dbReference type="Pfam" id="PF04173">
    <property type="entry name" value="DoxD"/>
    <property type="match status" value="1"/>
</dbReference>
<dbReference type="EMBL" id="NEXE01000116">
    <property type="protein sequence ID" value="PSN88621.1"/>
    <property type="molecule type" value="Genomic_DNA"/>
</dbReference>
<evidence type="ECO:0000313" key="4">
    <source>
        <dbReference type="Proteomes" id="UP000240322"/>
    </source>
</evidence>
<dbReference type="Proteomes" id="UP000240322">
    <property type="component" value="Unassembled WGS sequence"/>
</dbReference>
<proteinExistence type="predicted"/>
<accession>A0A2R6AQF4</accession>
<evidence type="ECO:0000256" key="1">
    <source>
        <dbReference type="SAM" id="Phobius"/>
    </source>
</evidence>
<keyword evidence="1" id="KW-0472">Membrane</keyword>
<name>A0A2R6AQF4_9ARCH</name>
<gene>
    <name evidence="3" type="ORF">B9Q03_09170</name>
</gene>
<evidence type="ECO:0000259" key="2">
    <source>
        <dbReference type="Pfam" id="PF04173"/>
    </source>
</evidence>
<keyword evidence="1" id="KW-1133">Transmembrane helix</keyword>
<comment type="caution">
    <text evidence="3">The sequence shown here is derived from an EMBL/GenBank/DDBJ whole genome shotgun (WGS) entry which is preliminary data.</text>
</comment>
<dbReference type="AlphaFoldDB" id="A0A2R6AQF4"/>
<feature type="transmembrane region" description="Helical" evidence="1">
    <location>
        <begin position="81"/>
        <end position="101"/>
    </location>
</feature>
<sequence>MEKTETLKDSLGSYVPAAYMLPLRIGVGWMWLDGGLRKLVLAPQKVNPASASFVLGKFVTFLPHSGPFEALLKFMLENPSLGSPFLIVYSVLELVVGTLLIIGLFTRLAGFGGALMAASLAPAFWLGSTCEDEWQIGSLLVAGGVVLMLSAAGRRYGLDSYLYRRFGDRGVLNTKLLRHIKLW</sequence>
<feature type="transmembrane region" description="Helical" evidence="1">
    <location>
        <begin position="108"/>
        <end position="128"/>
    </location>
</feature>
<keyword evidence="1" id="KW-0812">Transmembrane</keyword>
<protein>
    <submittedName>
        <fullName evidence="3">Quinol oxidase</fullName>
    </submittedName>
</protein>
<feature type="transmembrane region" description="Helical" evidence="1">
    <location>
        <begin position="134"/>
        <end position="152"/>
    </location>
</feature>
<dbReference type="PANTHER" id="PTHR39157:SF1">
    <property type="entry name" value="DOXX FAMILY PROTEIN"/>
    <property type="match status" value="1"/>
</dbReference>